<reference evidence="1 2" key="1">
    <citation type="journal article" date="2014" name="Curr. Microbiol.">
        <title>Spirosoma radiotolerans sp. nov., a gamma-radiation-resistant bacterium isolated from gamma ray-irradiated soil.</title>
        <authorList>
            <person name="Lee J.J."/>
            <person name="Srinivasan S."/>
            <person name="Lim S."/>
            <person name="Joe M."/>
            <person name="Im S."/>
            <person name="Bae S.I."/>
            <person name="Park K.R."/>
            <person name="Han J.H."/>
            <person name="Park S.H."/>
            <person name="Joo B.M."/>
            <person name="Park S.J."/>
            <person name="Kim M.K."/>
        </authorList>
    </citation>
    <scope>NUCLEOTIDE SEQUENCE [LARGE SCALE GENOMIC DNA]</scope>
    <source>
        <strain evidence="1 2">DG5A</strain>
    </source>
</reference>
<dbReference type="PROSITE" id="PS51257">
    <property type="entry name" value="PROKAR_LIPOPROTEIN"/>
    <property type="match status" value="1"/>
</dbReference>
<name>A0A0E3ZX17_9BACT</name>
<dbReference type="Proteomes" id="UP000033054">
    <property type="component" value="Chromosome"/>
</dbReference>
<dbReference type="KEGG" id="srd:SD10_15600"/>
<keyword evidence="2" id="KW-1185">Reference proteome</keyword>
<dbReference type="STRING" id="1379870.SD10_15600"/>
<dbReference type="OrthoDB" id="1429929at2"/>
<evidence type="ECO:0008006" key="3">
    <source>
        <dbReference type="Google" id="ProtNLM"/>
    </source>
</evidence>
<dbReference type="AlphaFoldDB" id="A0A0E3ZX17"/>
<organism evidence="1 2">
    <name type="scientific">Spirosoma radiotolerans</name>
    <dbReference type="NCBI Taxonomy" id="1379870"/>
    <lineage>
        <taxon>Bacteria</taxon>
        <taxon>Pseudomonadati</taxon>
        <taxon>Bacteroidota</taxon>
        <taxon>Cytophagia</taxon>
        <taxon>Cytophagales</taxon>
        <taxon>Cytophagaceae</taxon>
        <taxon>Spirosoma</taxon>
    </lineage>
</organism>
<dbReference type="RefSeq" id="WP_046574891.1">
    <property type="nucleotide sequence ID" value="NZ_CP010429.1"/>
</dbReference>
<dbReference type="HOGENOM" id="CLU_969459_0_0_10"/>
<evidence type="ECO:0000313" key="1">
    <source>
        <dbReference type="EMBL" id="AKD56109.1"/>
    </source>
</evidence>
<dbReference type="PATRIC" id="fig|1379870.5.peg.3390"/>
<protein>
    <recommendedName>
        <fullName evidence="3">Lipoprotein</fullName>
    </recommendedName>
</protein>
<proteinExistence type="predicted"/>
<gene>
    <name evidence="1" type="ORF">SD10_15600</name>
</gene>
<evidence type="ECO:0000313" key="2">
    <source>
        <dbReference type="Proteomes" id="UP000033054"/>
    </source>
</evidence>
<dbReference type="EMBL" id="CP010429">
    <property type="protein sequence ID" value="AKD56109.1"/>
    <property type="molecule type" value="Genomic_DNA"/>
</dbReference>
<accession>A0A0E3ZX17</accession>
<sequence>MRKIRFVIYSLAVASCLIEGCVSNKSIKEFTGTSIEATRRLPVLADDLAESCVRQKQYASIREGTFDPVKLRHDAEKECVSLKASEKNFIVANKVLVQYLHTLDKLAGDDIVTYDKSIDKLVANLGDSKLIPKAQVTTLSKLVNLIGDASSNGWRRKKLGKAITLANPDIQTLLSTLSAIIKNDYVQLLQNEQLAAKNLYLATIKENVKKEPITIILLQQQWDREFKLLEERKIAAGTYADILTTIAQGHQLLFDKQARLSGKEVRKEILDYTSKLVPLIGEIHDKF</sequence>